<evidence type="ECO:0000313" key="5">
    <source>
        <dbReference type="EMBL" id="CRK87912.1"/>
    </source>
</evidence>
<evidence type="ECO:0000256" key="3">
    <source>
        <dbReference type="SAM" id="MobiDB-lite"/>
    </source>
</evidence>
<dbReference type="InterPro" id="IPR046757">
    <property type="entry name" value="YL1_N"/>
</dbReference>
<evidence type="ECO:0000259" key="4">
    <source>
        <dbReference type="SMART" id="SM00993"/>
    </source>
</evidence>
<reference evidence="5 6" key="1">
    <citation type="submission" date="2015-04" db="EMBL/GenBank/DDBJ databases">
        <authorList>
            <person name="Syromyatnikov M.Y."/>
            <person name="Popov V.N."/>
        </authorList>
    </citation>
    <scope>NUCLEOTIDE SEQUENCE [LARGE SCALE GENOMIC DNA]</scope>
</reference>
<dbReference type="Proteomes" id="UP000183832">
    <property type="component" value="Unassembled WGS sequence"/>
</dbReference>
<dbReference type="PANTHER" id="PTHR13275">
    <property type="entry name" value="YL-1 PROTEIN TRANSCRIPTION FACTOR-LIKE 1"/>
    <property type="match status" value="1"/>
</dbReference>
<feature type="region of interest" description="Disordered" evidence="3">
    <location>
        <begin position="1"/>
        <end position="159"/>
    </location>
</feature>
<dbReference type="SMART" id="SM00993">
    <property type="entry name" value="YL1_C"/>
    <property type="match status" value="1"/>
</dbReference>
<feature type="compositionally biased region" description="Basic residues" evidence="3">
    <location>
        <begin position="95"/>
        <end position="106"/>
    </location>
</feature>
<sequence>MAATRDRRNNAGSRIARLLNEEEEEDDFYKTQYGGFNEEKADDDYLANEDDRDIVDSDFSIDENDELVTDDEDQANRPKRRKKVVTRSYKEPTKSSKKPISPKKKFVKSEKRTDRLSPDAKKSLRKSTTAKSAATQHRLKARHEAERMKPKMVRNDDPLPTQEELLEEASQTEKENLLSLEKFRRMELEKKKVRPTKGTTYVGPIIRYHSVSMPVIQDETKVKEVIQDDHEETKRTTRRSRMAANDAAKAAEKGRCERTFISFVNDINNKVFDGVFPPKSKRPRQSRICPVTKMPAKYFDPITQLPYYNIMAFKILRESYYQMLESNSDQNDPRTAEWLSWRKKWKETRAKPIKIEP</sequence>
<dbReference type="STRING" id="568069.A0A1J1HIN3"/>
<dbReference type="PANTHER" id="PTHR13275:SF4">
    <property type="entry name" value="VACUOLAR PROTEIN SORTING-ASSOCIATED PROTEIN 72 HOMOLOG"/>
    <property type="match status" value="1"/>
</dbReference>
<dbReference type="GO" id="GO:0005634">
    <property type="term" value="C:nucleus"/>
    <property type="evidence" value="ECO:0007669"/>
    <property type="project" value="TreeGrafter"/>
</dbReference>
<gene>
    <name evidence="5" type="ORF">CLUMA_CG001699</name>
</gene>
<feature type="compositionally biased region" description="Polar residues" evidence="3">
    <location>
        <begin position="126"/>
        <end position="135"/>
    </location>
</feature>
<feature type="compositionally biased region" description="Basic and acidic residues" evidence="3">
    <location>
        <begin position="142"/>
        <end position="157"/>
    </location>
</feature>
<evidence type="ECO:0000256" key="2">
    <source>
        <dbReference type="ARBA" id="ARBA00020000"/>
    </source>
</evidence>
<accession>A0A1J1HIN3</accession>
<feature type="region of interest" description="Disordered" evidence="3">
    <location>
        <begin position="229"/>
        <end position="249"/>
    </location>
</feature>
<name>A0A1J1HIN3_9DIPT</name>
<feature type="domain" description="Vps72/YL1 C-terminal" evidence="4">
    <location>
        <begin position="287"/>
        <end position="316"/>
    </location>
</feature>
<proteinExistence type="inferred from homology"/>
<dbReference type="AlphaFoldDB" id="A0A1J1HIN3"/>
<feature type="compositionally biased region" description="Acidic residues" evidence="3">
    <location>
        <begin position="40"/>
        <end position="53"/>
    </location>
</feature>
<dbReference type="OrthoDB" id="78296at2759"/>
<keyword evidence="6" id="KW-1185">Reference proteome</keyword>
<feature type="compositionally biased region" description="Basic and acidic residues" evidence="3">
    <location>
        <begin position="107"/>
        <end position="122"/>
    </location>
</feature>
<dbReference type="InterPro" id="IPR013272">
    <property type="entry name" value="Vps72/YL1_C"/>
</dbReference>
<comment type="similarity">
    <text evidence="1">Belongs to the VPS72/YL1 family.</text>
</comment>
<evidence type="ECO:0000256" key="1">
    <source>
        <dbReference type="ARBA" id="ARBA00006832"/>
    </source>
</evidence>
<dbReference type="Pfam" id="PF08265">
    <property type="entry name" value="YL1_C"/>
    <property type="match status" value="1"/>
</dbReference>
<dbReference type="EMBL" id="CVRI01000006">
    <property type="protein sequence ID" value="CRK87912.1"/>
    <property type="molecule type" value="Genomic_DNA"/>
</dbReference>
<dbReference type="Pfam" id="PF05764">
    <property type="entry name" value="YL1"/>
    <property type="match status" value="1"/>
</dbReference>
<feature type="compositionally biased region" description="Acidic residues" evidence="3">
    <location>
        <begin position="59"/>
        <end position="73"/>
    </location>
</feature>
<organism evidence="5 6">
    <name type="scientific">Clunio marinus</name>
    <dbReference type="NCBI Taxonomy" id="568069"/>
    <lineage>
        <taxon>Eukaryota</taxon>
        <taxon>Metazoa</taxon>
        <taxon>Ecdysozoa</taxon>
        <taxon>Arthropoda</taxon>
        <taxon>Hexapoda</taxon>
        <taxon>Insecta</taxon>
        <taxon>Pterygota</taxon>
        <taxon>Neoptera</taxon>
        <taxon>Endopterygota</taxon>
        <taxon>Diptera</taxon>
        <taxon>Nematocera</taxon>
        <taxon>Chironomoidea</taxon>
        <taxon>Chironomidae</taxon>
        <taxon>Clunio</taxon>
    </lineage>
</organism>
<evidence type="ECO:0000313" key="6">
    <source>
        <dbReference type="Proteomes" id="UP000183832"/>
    </source>
</evidence>
<protein>
    <recommendedName>
        <fullName evidence="2">Vacuolar protein sorting-associated protein 72 homolog</fullName>
    </recommendedName>
</protein>